<feature type="transmembrane region" description="Helical" evidence="1">
    <location>
        <begin position="12"/>
        <end position="36"/>
    </location>
</feature>
<keyword evidence="1" id="KW-0812">Transmembrane</keyword>
<evidence type="ECO:0000313" key="3">
    <source>
        <dbReference type="Proteomes" id="UP000310458"/>
    </source>
</evidence>
<evidence type="ECO:0008006" key="4">
    <source>
        <dbReference type="Google" id="ProtNLM"/>
    </source>
</evidence>
<protein>
    <recommendedName>
        <fullName evidence="4">PH domain-containing protein</fullName>
    </recommendedName>
</protein>
<keyword evidence="1" id="KW-0472">Membrane</keyword>
<accession>A0A5R9B6T4</accession>
<name>A0A5R9B6T4_9MICC</name>
<dbReference type="RefSeq" id="WP_138254349.1">
    <property type="nucleotide sequence ID" value="NZ_VAVZ01000072.1"/>
</dbReference>
<dbReference type="OrthoDB" id="4966313at2"/>
<organism evidence="2 3">
    <name type="scientific">Nesterenkonia salmonea</name>
    <dbReference type="NCBI Taxonomy" id="1804987"/>
    <lineage>
        <taxon>Bacteria</taxon>
        <taxon>Bacillati</taxon>
        <taxon>Actinomycetota</taxon>
        <taxon>Actinomycetes</taxon>
        <taxon>Micrococcales</taxon>
        <taxon>Micrococcaceae</taxon>
        <taxon>Nesterenkonia</taxon>
    </lineage>
</organism>
<evidence type="ECO:0000256" key="1">
    <source>
        <dbReference type="SAM" id="Phobius"/>
    </source>
</evidence>
<comment type="caution">
    <text evidence="2">The sequence shown here is derived from an EMBL/GenBank/DDBJ whole genome shotgun (WGS) entry which is preliminary data.</text>
</comment>
<sequence>MEPEVVHVRRGQWWGSAAGAALGAAIFLFALLGIPAALFDNPSTWMTLLYWFSWAGLPVCAIGVAYMLRGALLPEHIRITDEGVSTRAWEIAWTEILDISVDGDPDRAEAQVVLHVTSEAHQREKYGNRWLSGRPLGLGGLPAIDPTLRTQRGMELAPGELANLLESHRSGSCSNPAQ</sequence>
<dbReference type="EMBL" id="VAVZ01000072">
    <property type="protein sequence ID" value="TLP92229.1"/>
    <property type="molecule type" value="Genomic_DNA"/>
</dbReference>
<proteinExistence type="predicted"/>
<dbReference type="Proteomes" id="UP000310458">
    <property type="component" value="Unassembled WGS sequence"/>
</dbReference>
<dbReference type="AlphaFoldDB" id="A0A5R9B6T4"/>
<reference evidence="2 3" key="1">
    <citation type="submission" date="2019-05" db="EMBL/GenBank/DDBJ databases">
        <title>Nesterenkonia sp. GY074 isolated from the Southern Atlantic Ocean.</title>
        <authorList>
            <person name="Zhang G."/>
        </authorList>
    </citation>
    <scope>NUCLEOTIDE SEQUENCE [LARGE SCALE GENOMIC DNA]</scope>
    <source>
        <strain evidence="2 3">GY074</strain>
    </source>
</reference>
<keyword evidence="3" id="KW-1185">Reference proteome</keyword>
<gene>
    <name evidence="2" type="ORF">FEF26_15015</name>
</gene>
<evidence type="ECO:0000313" key="2">
    <source>
        <dbReference type="EMBL" id="TLP92229.1"/>
    </source>
</evidence>
<feature type="transmembrane region" description="Helical" evidence="1">
    <location>
        <begin position="48"/>
        <end position="68"/>
    </location>
</feature>
<keyword evidence="1" id="KW-1133">Transmembrane helix</keyword>